<reference evidence="1" key="1">
    <citation type="journal article" date="2012" name="Nature">
        <title>The oyster genome reveals stress adaptation and complexity of shell formation.</title>
        <authorList>
            <person name="Zhang G."/>
            <person name="Fang X."/>
            <person name="Guo X."/>
            <person name="Li L."/>
            <person name="Luo R."/>
            <person name="Xu F."/>
            <person name="Yang P."/>
            <person name="Zhang L."/>
            <person name="Wang X."/>
            <person name="Qi H."/>
            <person name="Xiong Z."/>
            <person name="Que H."/>
            <person name="Xie Y."/>
            <person name="Holland P.W."/>
            <person name="Paps J."/>
            <person name="Zhu Y."/>
            <person name="Wu F."/>
            <person name="Chen Y."/>
            <person name="Wang J."/>
            <person name="Peng C."/>
            <person name="Meng J."/>
            <person name="Yang L."/>
            <person name="Liu J."/>
            <person name="Wen B."/>
            <person name="Zhang N."/>
            <person name="Huang Z."/>
            <person name="Zhu Q."/>
            <person name="Feng Y."/>
            <person name="Mount A."/>
            <person name="Hedgecock D."/>
            <person name="Xu Z."/>
            <person name="Liu Y."/>
            <person name="Domazet-Loso T."/>
            <person name="Du Y."/>
            <person name="Sun X."/>
            <person name="Zhang S."/>
            <person name="Liu B."/>
            <person name="Cheng P."/>
            <person name="Jiang X."/>
            <person name="Li J."/>
            <person name="Fan D."/>
            <person name="Wang W."/>
            <person name="Fu W."/>
            <person name="Wang T."/>
            <person name="Wang B."/>
            <person name="Zhang J."/>
            <person name="Peng Z."/>
            <person name="Li Y."/>
            <person name="Li N."/>
            <person name="Wang J."/>
            <person name="Chen M."/>
            <person name="He Y."/>
            <person name="Tan F."/>
            <person name="Song X."/>
            <person name="Zheng Q."/>
            <person name="Huang R."/>
            <person name="Yang H."/>
            <person name="Du X."/>
            <person name="Chen L."/>
            <person name="Yang M."/>
            <person name="Gaffney P.M."/>
            <person name="Wang S."/>
            <person name="Luo L."/>
            <person name="She Z."/>
            <person name="Ming Y."/>
            <person name="Huang W."/>
            <person name="Zhang S."/>
            <person name="Huang B."/>
            <person name="Zhang Y."/>
            <person name="Qu T."/>
            <person name="Ni P."/>
            <person name="Miao G."/>
            <person name="Wang J."/>
            <person name="Wang Q."/>
            <person name="Steinberg C.E."/>
            <person name="Wang H."/>
            <person name="Li N."/>
            <person name="Qian L."/>
            <person name="Zhang G."/>
            <person name="Li Y."/>
            <person name="Yang H."/>
            <person name="Liu X."/>
            <person name="Wang J."/>
            <person name="Yin Y."/>
            <person name="Wang J."/>
        </authorList>
    </citation>
    <scope>NUCLEOTIDE SEQUENCE [LARGE SCALE GENOMIC DNA]</scope>
    <source>
        <strain evidence="1">05x7-T-G4-1.051#20</strain>
    </source>
</reference>
<dbReference type="EMBL" id="JH817312">
    <property type="protein sequence ID" value="EKC26588.1"/>
    <property type="molecule type" value="Genomic_DNA"/>
</dbReference>
<dbReference type="AlphaFoldDB" id="K1PYA4"/>
<dbReference type="InParanoid" id="K1PYA4"/>
<accession>K1PYA4</accession>
<evidence type="ECO:0000313" key="1">
    <source>
        <dbReference type="EMBL" id="EKC26588.1"/>
    </source>
</evidence>
<name>K1PYA4_MAGGI</name>
<organism evidence="1">
    <name type="scientific">Magallana gigas</name>
    <name type="common">Pacific oyster</name>
    <name type="synonym">Crassostrea gigas</name>
    <dbReference type="NCBI Taxonomy" id="29159"/>
    <lineage>
        <taxon>Eukaryota</taxon>
        <taxon>Metazoa</taxon>
        <taxon>Spiralia</taxon>
        <taxon>Lophotrochozoa</taxon>
        <taxon>Mollusca</taxon>
        <taxon>Bivalvia</taxon>
        <taxon>Autobranchia</taxon>
        <taxon>Pteriomorphia</taxon>
        <taxon>Ostreida</taxon>
        <taxon>Ostreoidea</taxon>
        <taxon>Ostreidae</taxon>
        <taxon>Magallana</taxon>
    </lineage>
</organism>
<sequence length="302" mass="35052">MDMEGISIAVRKETHGHIMTSLKRAGWPLPIVCVETKHGRHFFINKLYHGCPGAEGWLIVADSIGSKPCKWDQQKTYPQFLYAKQGKSTIWNDRKWELFFHAPSGNGEEVLKAWKTRHNNCDIISGICPCSMKNGCLPLNARMEKYKRNMKTLRSPYIDYWNCLNIKKVKIELNTQGKTMAFIEFDGRGSNYLNWFHNSRIIKTSWADMQKSGSYNFFSIDKETSYSRKFFINKNYGGCAKDAGWLVVTDINGSKPCTWEQQKPYPQFLYAKEGKMTIWNDMNKFEQETNFSMGHTRIDSLI</sequence>
<proteinExistence type="predicted"/>
<protein>
    <submittedName>
        <fullName evidence="1">Uncharacterized protein</fullName>
    </submittedName>
</protein>
<dbReference type="HOGENOM" id="CLU_922126_0_0_1"/>
<gene>
    <name evidence="1" type="ORF">CGI_10017367</name>
</gene>